<sequence length="617" mass="63253">MAGAGPGDPTPTEGELDLMDLELGQLDAAEIGGVADQVTNLLAGSHPSARGADLAEWLSAAEPVVSLEEGLAEVAAAGPGVDSPPQQQPSCGLMPAGAFALPPVASPAALGSAAIAAGAVSAPLPLAGAPLSIQQQLALRKQLEEQQAGFAQLPPLGYGALEQPGFALQGWQQQQQQQAVQAGAPQLFAPGIALDSPGAASSMGGSTSVGPPLGLPIVGGDAAGGHPPAYSSAVFAALPEQPDASMFEPQPTFSSDHSAEYAVAGGSGSGDYSAAVAAAGGGGGGGGAKPSNKKFTNRQQTRISAIEAELQRLQREMAAIKLENQALKAKKHPVCSMSLSIQNQEVEQQLRTQEQLQQLAAAVGSATAAASGAGRPAGAAGLRAPPLVSAVATSPPNSQRKLLMHLTVSARPADAEMLKVSALTWPKLVDWYRAQYARFREALGAAPPGGGSEAEHLAKEAMRVGRYWDLLALICRPDLCVRMLNEDMSATPTAAPPAGSPPPTSEATWPAAALAAAALPAAQRASLAGAWRQHCEAAAQRAQHRQELLAQIREGFLQPLQVAKPEEMELGKPLARRGLELLSPSQWAKLVVVAWPFYPDPSKWAPLLVAEAKASEA</sequence>
<accession>A0AAD5DWW2</accession>
<organism evidence="2 3">
    <name type="scientific">Chlorella ohadii</name>
    <dbReference type="NCBI Taxonomy" id="2649997"/>
    <lineage>
        <taxon>Eukaryota</taxon>
        <taxon>Viridiplantae</taxon>
        <taxon>Chlorophyta</taxon>
        <taxon>core chlorophytes</taxon>
        <taxon>Trebouxiophyceae</taxon>
        <taxon>Chlorellales</taxon>
        <taxon>Chlorellaceae</taxon>
        <taxon>Chlorella clade</taxon>
        <taxon>Chlorella</taxon>
    </lineage>
</organism>
<name>A0AAD5DWW2_9CHLO</name>
<reference evidence="2" key="1">
    <citation type="submission" date="2020-11" db="EMBL/GenBank/DDBJ databases">
        <title>Chlorella ohadii genome sequencing and assembly.</title>
        <authorList>
            <person name="Murik O."/>
            <person name="Treves H."/>
            <person name="Kedem I."/>
            <person name="Shotland Y."/>
            <person name="Kaplan A."/>
        </authorList>
    </citation>
    <scope>NUCLEOTIDE SEQUENCE</scope>
    <source>
        <strain evidence="2">1</strain>
    </source>
</reference>
<evidence type="ECO:0000256" key="1">
    <source>
        <dbReference type="SAM" id="Coils"/>
    </source>
</evidence>
<dbReference type="Proteomes" id="UP001205105">
    <property type="component" value="Unassembled WGS sequence"/>
</dbReference>
<evidence type="ECO:0000313" key="3">
    <source>
        <dbReference type="Proteomes" id="UP001205105"/>
    </source>
</evidence>
<gene>
    <name evidence="2" type="ORF">COHA_002842</name>
</gene>
<dbReference type="EMBL" id="JADXDR010000037">
    <property type="protein sequence ID" value="KAI7843600.1"/>
    <property type="molecule type" value="Genomic_DNA"/>
</dbReference>
<keyword evidence="3" id="KW-1185">Reference proteome</keyword>
<comment type="caution">
    <text evidence="2">The sequence shown here is derived from an EMBL/GenBank/DDBJ whole genome shotgun (WGS) entry which is preliminary data.</text>
</comment>
<proteinExistence type="predicted"/>
<dbReference type="AlphaFoldDB" id="A0AAD5DWW2"/>
<feature type="coiled-coil region" evidence="1">
    <location>
        <begin position="296"/>
        <end position="330"/>
    </location>
</feature>
<evidence type="ECO:0000313" key="2">
    <source>
        <dbReference type="EMBL" id="KAI7843600.1"/>
    </source>
</evidence>
<keyword evidence="1" id="KW-0175">Coiled coil</keyword>
<protein>
    <submittedName>
        <fullName evidence="2">Uncharacterized protein</fullName>
    </submittedName>
</protein>